<sequence>MNVFSLLKSDIENQILALEKDGVLPAGSDTARITVEPPRDAAHGDAATNAAMLLSKAAGMKPRDLAEKLAEKLGTLDHIEQVEIAGPGFINLRMADDFWLSQITEVLENGKTYGNSNLGANTKMNVEYVSANPTGPMHVGHCRGAVVGDVLANLLAKAGYDVTKEYYINDAGAQVDVLARSLHLRYREALGETIDEIPAGLYPGDYLVAPGKKLAARDGDKWVNAPEEDWLEEFRGFAIVEMMALIKEDLRLLGVDHDVFTSEAGLVAAGKVQAAFEHLEKKGDIYVGVLEPPKGKTPDDWEPRPQTLFRATEFGDDVDRPLKKSDGSWTYFASDIAYHFDKYERGFNHMIDIFGADHGGYVKRMKAATKAITGGEGDLDVKLCQLVSLFDNGEPVKMSKRAGTFVTLRDVVERVGKDVVRFIMLTRKNDATLDFDFAKVTEQSKDNPVFYVQYAHARVNSVFRQAREAFPNQDFSDAALVGADLSALASEDEKMLVRRMAEWPRIVEQAAVAHEPHRIAFFLSEIAAEFHALWNKGRDNTALRFIVADDLAVTQARLAMIRAAALVIASGLDVLGVAPVEEM</sequence>
<keyword evidence="5 11" id="KW-0436">Ligase</keyword>
<evidence type="ECO:0000256" key="4">
    <source>
        <dbReference type="ARBA" id="ARBA00022490"/>
    </source>
</evidence>
<evidence type="ECO:0000256" key="7">
    <source>
        <dbReference type="ARBA" id="ARBA00022840"/>
    </source>
</evidence>
<protein>
    <recommendedName>
        <fullName evidence="11">Arginine--tRNA ligase</fullName>
        <ecNumber evidence="11">6.1.1.19</ecNumber>
    </recommendedName>
    <alternativeName>
        <fullName evidence="11">Arginyl-tRNA synthetase</fullName>
        <shortName evidence="11">ArgRS</shortName>
    </alternativeName>
</protein>
<dbReference type="NCBIfam" id="TIGR00456">
    <property type="entry name" value="argS"/>
    <property type="match status" value="1"/>
</dbReference>
<evidence type="ECO:0000256" key="10">
    <source>
        <dbReference type="ARBA" id="ARBA00049339"/>
    </source>
</evidence>
<dbReference type="SMART" id="SM01016">
    <property type="entry name" value="Arg_tRNA_synt_N"/>
    <property type="match status" value="1"/>
</dbReference>
<evidence type="ECO:0000256" key="5">
    <source>
        <dbReference type="ARBA" id="ARBA00022598"/>
    </source>
</evidence>
<dbReference type="GO" id="GO:0004814">
    <property type="term" value="F:arginine-tRNA ligase activity"/>
    <property type="evidence" value="ECO:0007669"/>
    <property type="project" value="UniProtKB-UniRule"/>
</dbReference>
<dbReference type="InterPro" id="IPR005148">
    <property type="entry name" value="Arg-tRNA-synth_N"/>
</dbReference>
<comment type="subcellular location">
    <subcellularLocation>
        <location evidence="1 11">Cytoplasm</location>
    </subcellularLocation>
</comment>
<evidence type="ECO:0000313" key="16">
    <source>
        <dbReference type="Proteomes" id="UP000252266"/>
    </source>
</evidence>
<feature type="domain" description="DALR anticodon binding" evidence="13">
    <location>
        <begin position="452"/>
        <end position="583"/>
    </location>
</feature>
<name>A0A367WW14_9PROT</name>
<dbReference type="Pfam" id="PF03485">
    <property type="entry name" value="Arg_tRNA_synt_N"/>
    <property type="match status" value="1"/>
</dbReference>
<dbReference type="InterPro" id="IPR008909">
    <property type="entry name" value="DALR_anticod-bd"/>
</dbReference>
<dbReference type="GO" id="GO:0006420">
    <property type="term" value="P:arginyl-tRNA aminoacylation"/>
    <property type="evidence" value="ECO:0007669"/>
    <property type="project" value="UniProtKB-UniRule"/>
</dbReference>
<dbReference type="HAMAP" id="MF_00123">
    <property type="entry name" value="Arg_tRNA_synth"/>
    <property type="match status" value="1"/>
</dbReference>
<dbReference type="FunFam" id="3.30.1360.70:FF:000003">
    <property type="entry name" value="Arginine--tRNA ligase"/>
    <property type="match status" value="1"/>
</dbReference>
<dbReference type="EC" id="6.1.1.19" evidence="11"/>
<dbReference type="CDD" id="cd00671">
    <property type="entry name" value="ArgRS_core"/>
    <property type="match status" value="1"/>
</dbReference>
<evidence type="ECO:0000313" key="15">
    <source>
        <dbReference type="EMBL" id="RCK45588.1"/>
    </source>
</evidence>
<dbReference type="GO" id="GO:0005737">
    <property type="term" value="C:cytoplasm"/>
    <property type="evidence" value="ECO:0007669"/>
    <property type="project" value="UniProtKB-SubCell"/>
</dbReference>
<dbReference type="RefSeq" id="WP_062960034.1">
    <property type="nucleotide sequence ID" value="NZ_JALLPZ010000001.1"/>
</dbReference>
<dbReference type="FunFam" id="3.40.50.620:FF:000062">
    <property type="entry name" value="Arginine--tRNA ligase"/>
    <property type="match status" value="1"/>
</dbReference>
<keyword evidence="8 11" id="KW-0648">Protein biosynthesis</keyword>
<dbReference type="SUPFAM" id="SSF47323">
    <property type="entry name" value="Anticodon-binding domain of a subclass of class I aminoacyl-tRNA synthetases"/>
    <property type="match status" value="1"/>
</dbReference>
<evidence type="ECO:0000256" key="2">
    <source>
        <dbReference type="ARBA" id="ARBA00005594"/>
    </source>
</evidence>
<dbReference type="SMART" id="SM00836">
    <property type="entry name" value="DALR_1"/>
    <property type="match status" value="1"/>
</dbReference>
<dbReference type="InterPro" id="IPR009080">
    <property type="entry name" value="tRNAsynth_Ia_anticodon-bd"/>
</dbReference>
<proteinExistence type="inferred from homology"/>
<dbReference type="Pfam" id="PF00750">
    <property type="entry name" value="tRNA-synt_1d"/>
    <property type="match status" value="1"/>
</dbReference>
<dbReference type="Gene3D" id="3.40.50.620">
    <property type="entry name" value="HUPs"/>
    <property type="match status" value="1"/>
</dbReference>
<dbReference type="InterPro" id="IPR001412">
    <property type="entry name" value="aa-tRNA-synth_I_CS"/>
</dbReference>
<dbReference type="AlphaFoldDB" id="A0A367WW14"/>
<organism evidence="15 16">
    <name type="scientific">Thalassospira xiamenensis</name>
    <dbReference type="NCBI Taxonomy" id="220697"/>
    <lineage>
        <taxon>Bacteria</taxon>
        <taxon>Pseudomonadati</taxon>
        <taxon>Pseudomonadota</taxon>
        <taxon>Alphaproteobacteria</taxon>
        <taxon>Rhodospirillales</taxon>
        <taxon>Thalassospiraceae</taxon>
        <taxon>Thalassospira</taxon>
    </lineage>
</organism>
<dbReference type="Gene3D" id="1.10.730.10">
    <property type="entry name" value="Isoleucyl-tRNA Synthetase, Domain 1"/>
    <property type="match status" value="1"/>
</dbReference>
<dbReference type="InterPro" id="IPR014729">
    <property type="entry name" value="Rossmann-like_a/b/a_fold"/>
</dbReference>
<dbReference type="PROSITE" id="PS00178">
    <property type="entry name" value="AA_TRNA_LIGASE_I"/>
    <property type="match status" value="1"/>
</dbReference>
<evidence type="ECO:0000256" key="11">
    <source>
        <dbReference type="HAMAP-Rule" id="MF_00123"/>
    </source>
</evidence>
<dbReference type="InterPro" id="IPR036695">
    <property type="entry name" value="Arg-tRNA-synth_N_sf"/>
</dbReference>
<dbReference type="EMBL" id="JPWJ01000014">
    <property type="protein sequence ID" value="RCK45588.1"/>
    <property type="molecule type" value="Genomic_DNA"/>
</dbReference>
<evidence type="ECO:0000259" key="14">
    <source>
        <dbReference type="SMART" id="SM01016"/>
    </source>
</evidence>
<feature type="short sequence motif" description="'HIGH' region" evidence="11">
    <location>
        <begin position="131"/>
        <end position="141"/>
    </location>
</feature>
<dbReference type="PRINTS" id="PR01038">
    <property type="entry name" value="TRNASYNTHARG"/>
</dbReference>
<keyword evidence="7 11" id="KW-0067">ATP-binding</keyword>
<dbReference type="PANTHER" id="PTHR11956">
    <property type="entry name" value="ARGINYL-TRNA SYNTHETASE"/>
    <property type="match status" value="1"/>
</dbReference>
<feature type="domain" description="Arginyl tRNA synthetase N-terminal" evidence="14">
    <location>
        <begin position="5"/>
        <end position="94"/>
    </location>
</feature>
<keyword evidence="4 11" id="KW-0963">Cytoplasm</keyword>
<keyword evidence="6 11" id="KW-0547">Nucleotide-binding</keyword>
<dbReference type="Gene3D" id="3.30.1360.70">
    <property type="entry name" value="Arginyl tRNA synthetase N-terminal domain"/>
    <property type="match status" value="1"/>
</dbReference>
<dbReference type="PANTHER" id="PTHR11956:SF5">
    <property type="entry name" value="ARGININE--TRNA LIGASE, CYTOPLASMIC"/>
    <property type="match status" value="1"/>
</dbReference>
<accession>A0A367WW14</accession>
<comment type="similarity">
    <text evidence="2 11 12">Belongs to the class-I aminoacyl-tRNA synthetase family.</text>
</comment>
<evidence type="ECO:0000256" key="12">
    <source>
        <dbReference type="RuleBase" id="RU363038"/>
    </source>
</evidence>
<reference evidence="15 16" key="1">
    <citation type="submission" date="2014-07" db="EMBL/GenBank/DDBJ databases">
        <title>Draft genome sequence of Thalassospira xiamenensis IB13.</title>
        <authorList>
            <person name="Lai Q."/>
            <person name="Shao Z."/>
        </authorList>
    </citation>
    <scope>NUCLEOTIDE SEQUENCE [LARGE SCALE GENOMIC DNA]</scope>
    <source>
        <strain evidence="15 16">IB13</strain>
    </source>
</reference>
<evidence type="ECO:0000256" key="9">
    <source>
        <dbReference type="ARBA" id="ARBA00023146"/>
    </source>
</evidence>
<dbReference type="InterPro" id="IPR035684">
    <property type="entry name" value="ArgRS_core"/>
</dbReference>
<comment type="caution">
    <text evidence="15">The sequence shown here is derived from an EMBL/GenBank/DDBJ whole genome shotgun (WGS) entry which is preliminary data.</text>
</comment>
<comment type="catalytic activity">
    <reaction evidence="10 11">
        <text>tRNA(Arg) + L-arginine + ATP = L-arginyl-tRNA(Arg) + AMP + diphosphate</text>
        <dbReference type="Rhea" id="RHEA:20301"/>
        <dbReference type="Rhea" id="RHEA-COMP:9658"/>
        <dbReference type="Rhea" id="RHEA-COMP:9673"/>
        <dbReference type="ChEBI" id="CHEBI:30616"/>
        <dbReference type="ChEBI" id="CHEBI:32682"/>
        <dbReference type="ChEBI" id="CHEBI:33019"/>
        <dbReference type="ChEBI" id="CHEBI:78442"/>
        <dbReference type="ChEBI" id="CHEBI:78513"/>
        <dbReference type="ChEBI" id="CHEBI:456215"/>
        <dbReference type="EC" id="6.1.1.19"/>
    </reaction>
</comment>
<dbReference type="Proteomes" id="UP000252266">
    <property type="component" value="Unassembled WGS sequence"/>
</dbReference>
<evidence type="ECO:0000256" key="6">
    <source>
        <dbReference type="ARBA" id="ARBA00022741"/>
    </source>
</evidence>
<dbReference type="InterPro" id="IPR001278">
    <property type="entry name" value="Arg-tRNA-ligase"/>
</dbReference>
<dbReference type="GO" id="GO:0005524">
    <property type="term" value="F:ATP binding"/>
    <property type="evidence" value="ECO:0007669"/>
    <property type="project" value="UniProtKB-UniRule"/>
</dbReference>
<comment type="subunit">
    <text evidence="3 11">Monomer.</text>
</comment>
<evidence type="ECO:0000256" key="3">
    <source>
        <dbReference type="ARBA" id="ARBA00011245"/>
    </source>
</evidence>
<keyword evidence="9 11" id="KW-0030">Aminoacyl-tRNA synthetase</keyword>
<evidence type="ECO:0000256" key="1">
    <source>
        <dbReference type="ARBA" id="ARBA00004496"/>
    </source>
</evidence>
<dbReference type="SUPFAM" id="SSF52374">
    <property type="entry name" value="Nucleotidylyl transferase"/>
    <property type="match status" value="1"/>
</dbReference>
<evidence type="ECO:0000259" key="13">
    <source>
        <dbReference type="SMART" id="SM00836"/>
    </source>
</evidence>
<evidence type="ECO:0000256" key="8">
    <source>
        <dbReference type="ARBA" id="ARBA00022917"/>
    </source>
</evidence>
<gene>
    <name evidence="11" type="primary">argS</name>
    <name evidence="15" type="ORF">TH44_21245</name>
</gene>
<dbReference type="SUPFAM" id="SSF55190">
    <property type="entry name" value="Arginyl-tRNA synthetase (ArgRS), N-terminal 'additional' domain"/>
    <property type="match status" value="1"/>
</dbReference>
<dbReference type="Pfam" id="PF05746">
    <property type="entry name" value="DALR_1"/>
    <property type="match status" value="1"/>
</dbReference>